<accession>A0A6M0QBB2</accession>
<gene>
    <name evidence="1" type="ORF">G4D63_18050</name>
</gene>
<evidence type="ECO:0000313" key="2">
    <source>
        <dbReference type="Proteomes" id="UP000481043"/>
    </source>
</evidence>
<organism evidence="1 2">
    <name type="scientific">Bacillus mesophilus</name>
    <dbReference type="NCBI Taxonomy" id="1808955"/>
    <lineage>
        <taxon>Bacteria</taxon>
        <taxon>Bacillati</taxon>
        <taxon>Bacillota</taxon>
        <taxon>Bacilli</taxon>
        <taxon>Bacillales</taxon>
        <taxon>Bacillaceae</taxon>
        <taxon>Bacillus</taxon>
    </lineage>
</organism>
<evidence type="ECO:0000313" key="1">
    <source>
        <dbReference type="EMBL" id="NEY73622.1"/>
    </source>
</evidence>
<comment type="caution">
    <text evidence="1">The sequence shown here is derived from an EMBL/GenBank/DDBJ whole genome shotgun (WGS) entry which is preliminary data.</text>
</comment>
<protein>
    <submittedName>
        <fullName evidence="1">Group-specific protein</fullName>
    </submittedName>
</protein>
<dbReference type="EMBL" id="JAAIWM010000008">
    <property type="protein sequence ID" value="NEY73622.1"/>
    <property type="molecule type" value="Genomic_DNA"/>
</dbReference>
<dbReference type="Proteomes" id="UP000481043">
    <property type="component" value="Unassembled WGS sequence"/>
</dbReference>
<proteinExistence type="predicted"/>
<sequence>MSNCKIDHSIDDVITKLNEQKPFLPSHLYDRLGSFLSLNSPSQSVLNEIFHLLKKYDLSSEAEQEDRNRALLSILE</sequence>
<keyword evidence="2" id="KW-1185">Reference proteome</keyword>
<reference evidence="1 2" key="1">
    <citation type="submission" date="2020-02" db="EMBL/GenBank/DDBJ databases">
        <title>Bacillus aquiflavi sp. nov., isolated from yellow water of strong flavor Chinese baijiu in Yibin region of China.</title>
        <authorList>
            <person name="Xie J."/>
        </authorList>
    </citation>
    <scope>NUCLEOTIDE SEQUENCE [LARGE SCALE GENOMIC DNA]</scope>
    <source>
        <strain evidence="1 2">SA4</strain>
    </source>
</reference>
<dbReference type="RefSeq" id="WP_163181343.1">
    <property type="nucleotide sequence ID" value="NZ_JAAIWM010000008.1"/>
</dbReference>
<dbReference type="AlphaFoldDB" id="A0A6M0QBB2"/>
<name>A0A6M0QBB2_9BACI</name>